<dbReference type="Pfam" id="PF08665">
    <property type="entry name" value="PglZ"/>
    <property type="match status" value="1"/>
</dbReference>
<dbReference type="AlphaFoldDB" id="A0A5C8NRY7"/>
<organism evidence="1 2">
    <name type="scientific">Cerasibacillus terrae</name>
    <dbReference type="NCBI Taxonomy" id="2498845"/>
    <lineage>
        <taxon>Bacteria</taxon>
        <taxon>Bacillati</taxon>
        <taxon>Bacillota</taxon>
        <taxon>Bacilli</taxon>
        <taxon>Bacillales</taxon>
        <taxon>Bacillaceae</taxon>
        <taxon>Cerasibacillus</taxon>
    </lineage>
</organism>
<comment type="caution">
    <text evidence="1">The sequence shown here is derived from an EMBL/GenBank/DDBJ whole genome shotgun (WGS) entry which is preliminary data.</text>
</comment>
<proteinExistence type="predicted"/>
<dbReference type="InterPro" id="IPR014060">
    <property type="entry name" value="PglZ"/>
</dbReference>
<dbReference type="NCBIfam" id="TIGR02687">
    <property type="entry name" value="BREX-1 system phosphatase PglZ type A"/>
    <property type="match status" value="1"/>
</dbReference>
<evidence type="ECO:0000313" key="1">
    <source>
        <dbReference type="EMBL" id="TXL64461.1"/>
    </source>
</evidence>
<keyword evidence="2" id="KW-1185">Reference proteome</keyword>
<sequence>MQSNQIMSSLQEAFNEPLKDGEERKLVFWTDIDKEFVDDFNNVQIENVKTIHLHKHNQFYAKHLLEEEDPTSSYLIYTNMDLQSRENWLYDTVLYSKVFYADRLSLIMSDLQIDYSFRAMVQQYAQFFKSKDRTKRLKSFAIQTYTKELIELAIMNVICKTQSLDFETVLRKVLMDTLDDENNRYLYDIERYFDIDTFWNYVEKEYNYTREKKTLRTLCMHLSLTALSRSVDEKYLSNFSQFIAEYNRTNAFVFIDHWMNHKEDYKKFNDYMEEIEEEIRLADTLNQLPIEVFQEGDIFPYIDRAVIIYIANSLLNQQEDYESHLGLINRRRTKHFYDKYRYLYEALFFAVKMQAFKKEYAYGIPESQAVSLYQAYVKEYYLMDTYYRKFYLAYDAEGPSDILSKLKPLIENLYTNWFHGELSTNWSQAVKNEMTNDWSLSGVRNQQHFYTTFIAPHVHKNERVFVIISDAMRYEVGKELQERLNTEIMGDCEMESMISVVPSVTKLGMAALLPHNQLEINERGQVLVNGQNSSGLENRNNILKSYSEDSIAIHFEDVFAMNKTGRREKFKGKKLIYIYHDAIDAIGDNAATESGTFQAVEQALDELSNLVRIIRNDLSGTYLYITADHGFLFQKDDLRTSDLLQKESIDALEIKRRYMLSREQKELPGQFTTDLSSIIENEPNLYAYVPNATIRYRIQGAGSKFVHGGASLQEVSVPLLKIKNKRAGQRGAESSQKVDIHLTSTTRQITNSIFALDFFQTEKIADKITPRKVVVYITDEKDQALSNKEIIIGDLTSSDPKERVFNIQFALKRLDYDRNMTYYLVIKDTETDVIIDKIPFTINLGIISDFDF</sequence>
<dbReference type="Proteomes" id="UP000321574">
    <property type="component" value="Unassembled WGS sequence"/>
</dbReference>
<name>A0A5C8NRY7_9BACI</name>
<reference evidence="1 2" key="1">
    <citation type="submission" date="2019-06" db="EMBL/GenBank/DDBJ databases">
        <title>Cerasibacillus sp. nov., isolated from maize field.</title>
        <authorList>
            <person name="Lin S.-Y."/>
            <person name="Tsai C.-F."/>
            <person name="Young C.-C."/>
        </authorList>
    </citation>
    <scope>NUCLEOTIDE SEQUENCE [LARGE SCALE GENOMIC DNA]</scope>
    <source>
        <strain evidence="1 2">CC-CFT480</strain>
    </source>
</reference>
<accession>A0A5C8NRY7</accession>
<evidence type="ECO:0000313" key="2">
    <source>
        <dbReference type="Proteomes" id="UP000321574"/>
    </source>
</evidence>
<dbReference type="OrthoDB" id="9769734at2"/>
<protein>
    <submittedName>
        <fullName evidence="1">BREX-1 system phosphatase PglZ type A</fullName>
    </submittedName>
</protein>
<dbReference type="RefSeq" id="WP_147667277.1">
    <property type="nucleotide sequence ID" value="NZ_VDUW01000005.1"/>
</dbReference>
<gene>
    <name evidence="1" type="primary">pglZ</name>
    <name evidence="1" type="ORF">FHP05_09075</name>
</gene>
<dbReference type="EMBL" id="VDUW01000005">
    <property type="protein sequence ID" value="TXL64461.1"/>
    <property type="molecule type" value="Genomic_DNA"/>
</dbReference>